<dbReference type="PANTHER" id="PTHR45228">
    <property type="entry name" value="CYCLIC DI-GMP PHOSPHODIESTERASE TM_0186-RELATED"/>
    <property type="match status" value="1"/>
</dbReference>
<accession>A0ABM9A1S0</accession>
<keyword evidence="5" id="KW-1185">Reference proteome</keyword>
<dbReference type="InterPro" id="IPR001789">
    <property type="entry name" value="Sig_transdc_resp-reg_receiver"/>
</dbReference>
<evidence type="ECO:0000256" key="1">
    <source>
        <dbReference type="PROSITE-ProRule" id="PRU00169"/>
    </source>
</evidence>
<proteinExistence type="predicted"/>
<evidence type="ECO:0000259" key="2">
    <source>
        <dbReference type="PROSITE" id="PS50110"/>
    </source>
</evidence>
<gene>
    <name evidence="4" type="ORF">VMF7928_01246</name>
</gene>
<name>A0ABM9A1S0_9VIBR</name>
<reference evidence="4" key="1">
    <citation type="submission" date="2021-11" db="EMBL/GenBank/DDBJ databases">
        <authorList>
            <person name="Rodrigo-Torres L."/>
            <person name="Arahal R. D."/>
            <person name="Lucena T."/>
        </authorList>
    </citation>
    <scope>NUCLEOTIDE SEQUENCE</scope>
    <source>
        <strain evidence="4">CECT 7928</strain>
    </source>
</reference>
<feature type="domain" description="HD-GYP" evidence="3">
    <location>
        <begin position="141"/>
        <end position="338"/>
    </location>
</feature>
<dbReference type="Pfam" id="PF13487">
    <property type="entry name" value="HD_5"/>
    <property type="match status" value="1"/>
</dbReference>
<organism evidence="4 5">
    <name type="scientific">Vibrio marisflavi CECT 7928</name>
    <dbReference type="NCBI Taxonomy" id="634439"/>
    <lineage>
        <taxon>Bacteria</taxon>
        <taxon>Pseudomonadati</taxon>
        <taxon>Pseudomonadota</taxon>
        <taxon>Gammaproteobacteria</taxon>
        <taxon>Vibrionales</taxon>
        <taxon>Vibrionaceae</taxon>
        <taxon>Vibrio</taxon>
    </lineage>
</organism>
<dbReference type="Gene3D" id="1.10.3210.10">
    <property type="entry name" value="Hypothetical protein af1432"/>
    <property type="match status" value="1"/>
</dbReference>
<dbReference type="PROSITE" id="PS50110">
    <property type="entry name" value="RESPONSE_REGULATORY"/>
    <property type="match status" value="1"/>
</dbReference>
<evidence type="ECO:0000259" key="3">
    <source>
        <dbReference type="PROSITE" id="PS51832"/>
    </source>
</evidence>
<keyword evidence="4" id="KW-0378">Hydrolase</keyword>
<comment type="caution">
    <text evidence="4">The sequence shown here is derived from an EMBL/GenBank/DDBJ whole genome shotgun (WGS) entry which is preliminary data.</text>
</comment>
<dbReference type="SUPFAM" id="SSF52172">
    <property type="entry name" value="CheY-like"/>
    <property type="match status" value="1"/>
</dbReference>
<evidence type="ECO:0000313" key="4">
    <source>
        <dbReference type="EMBL" id="CAH0537694.1"/>
    </source>
</evidence>
<dbReference type="InterPro" id="IPR011006">
    <property type="entry name" value="CheY-like_superfamily"/>
</dbReference>
<dbReference type="EC" id="3.1.4.-" evidence="4"/>
<dbReference type="InterPro" id="IPR003607">
    <property type="entry name" value="HD/PDEase_dom"/>
</dbReference>
<dbReference type="SMART" id="SM00448">
    <property type="entry name" value="REC"/>
    <property type="match status" value="1"/>
</dbReference>
<protein>
    <submittedName>
        <fullName evidence="4">Cyclic di-GMP phosphodiesterase</fullName>
        <ecNumber evidence="4">3.1.4.-</ecNumber>
    </submittedName>
</protein>
<dbReference type="SMART" id="SM00471">
    <property type="entry name" value="HDc"/>
    <property type="match status" value="1"/>
</dbReference>
<dbReference type="Gene3D" id="3.40.50.2300">
    <property type="match status" value="1"/>
</dbReference>
<dbReference type="PANTHER" id="PTHR45228:SF5">
    <property type="entry name" value="CYCLIC DI-GMP PHOSPHODIESTERASE VC_1348-RELATED"/>
    <property type="match status" value="1"/>
</dbReference>
<dbReference type="Pfam" id="PF00072">
    <property type="entry name" value="Response_reg"/>
    <property type="match status" value="1"/>
</dbReference>
<dbReference type="RefSeq" id="WP_237360592.1">
    <property type="nucleotide sequence ID" value="NZ_CAKLDM010000001.1"/>
</dbReference>
<dbReference type="EMBL" id="CAKLDM010000001">
    <property type="protein sequence ID" value="CAH0537694.1"/>
    <property type="molecule type" value="Genomic_DNA"/>
</dbReference>
<dbReference type="CDD" id="cd00077">
    <property type="entry name" value="HDc"/>
    <property type="match status" value="1"/>
</dbReference>
<sequence>MDKQIVLVVDDTPDNIDVMSGILRPSYKVKAALTGAKALKIAAGTPKPEIILLDVMMPEMDGYEVCKRLKADPKTADIPVIFVTAMSAEEDETRGLDLGAVDYITKPVRPSIVQARVKTHLALYNQNRYLEKTVQERTEDLISTQLEIIRRLGRAAEFKDNETGLHVIRMSHYSRLMAESLDMSEKWSNLVFNAAPMHDIGKIGIPDAVLLKPGKLDEQEWELMRKHPEFGANIIGEHESELLMMAREIALAHHEKWDGTGYPYGLKGEDIPLSARIIAIADVFDALTTARPYKKAWSVKDAVALIDQESGKHFDPELVSVFHEVMPEILDIKEQYAEEEGSIEELSR</sequence>
<dbReference type="SUPFAM" id="SSF109604">
    <property type="entry name" value="HD-domain/PDEase-like"/>
    <property type="match status" value="1"/>
</dbReference>
<dbReference type="Proteomes" id="UP000838748">
    <property type="component" value="Unassembled WGS sequence"/>
</dbReference>
<dbReference type="InterPro" id="IPR037522">
    <property type="entry name" value="HD_GYP_dom"/>
</dbReference>
<dbReference type="PROSITE" id="PS51832">
    <property type="entry name" value="HD_GYP"/>
    <property type="match status" value="1"/>
</dbReference>
<dbReference type="CDD" id="cd19920">
    <property type="entry name" value="REC_PA4781-like"/>
    <property type="match status" value="1"/>
</dbReference>
<dbReference type="GO" id="GO:0016787">
    <property type="term" value="F:hydrolase activity"/>
    <property type="evidence" value="ECO:0007669"/>
    <property type="project" value="UniProtKB-KW"/>
</dbReference>
<evidence type="ECO:0000313" key="5">
    <source>
        <dbReference type="Proteomes" id="UP000838748"/>
    </source>
</evidence>
<keyword evidence="1" id="KW-0597">Phosphoprotein</keyword>
<feature type="domain" description="Response regulatory" evidence="2">
    <location>
        <begin position="5"/>
        <end position="121"/>
    </location>
</feature>
<dbReference type="InterPro" id="IPR052020">
    <property type="entry name" value="Cyclic_di-GMP/3'3'-cGAMP_PDE"/>
</dbReference>
<feature type="modified residue" description="4-aspartylphosphate" evidence="1">
    <location>
        <position position="54"/>
    </location>
</feature>